<comment type="subcellular location">
    <subcellularLocation>
        <location evidence="1">Membrane</location>
        <topology evidence="1">Multi-pass membrane protein</topology>
    </subcellularLocation>
</comment>
<dbReference type="InterPro" id="IPR052165">
    <property type="entry name" value="Membrane_assoc_protease"/>
</dbReference>
<evidence type="ECO:0000256" key="2">
    <source>
        <dbReference type="ARBA" id="ARBA00022692"/>
    </source>
</evidence>
<organism evidence="7 8">
    <name type="scientific">Okeania hirsuta</name>
    <dbReference type="NCBI Taxonomy" id="1458930"/>
    <lineage>
        <taxon>Bacteria</taxon>
        <taxon>Bacillati</taxon>
        <taxon>Cyanobacteriota</taxon>
        <taxon>Cyanophyceae</taxon>
        <taxon>Oscillatoriophycideae</taxon>
        <taxon>Oscillatoriales</taxon>
        <taxon>Microcoleaceae</taxon>
        <taxon>Okeania</taxon>
    </lineage>
</organism>
<keyword evidence="2 5" id="KW-0812">Transmembrane</keyword>
<feature type="transmembrane region" description="Helical" evidence="5">
    <location>
        <begin position="34"/>
        <end position="59"/>
    </location>
</feature>
<dbReference type="Pfam" id="PF01957">
    <property type="entry name" value="NfeD"/>
    <property type="match status" value="1"/>
</dbReference>
<evidence type="ECO:0000256" key="1">
    <source>
        <dbReference type="ARBA" id="ARBA00004141"/>
    </source>
</evidence>
<keyword evidence="4 5" id="KW-0472">Membrane</keyword>
<gene>
    <name evidence="7" type="ORF">D5R40_23865</name>
</gene>
<sequence>MLLNPTIFWLLAGSILCFLELLVPTAFVEFMMGLSAFVVAGVSLLIPSISVQVALWMIFSVASILAFRRLLPNHTVATIADAQEAETLTEILPGQPGRVIYEGNSWRAKCDDESSTIAAHEKVIVVRREGNTLFVLPENLLNSSVYLPHQSQLR</sequence>
<feature type="domain" description="NfeD-like C-terminal" evidence="6">
    <location>
        <begin position="83"/>
        <end position="135"/>
    </location>
</feature>
<reference evidence="7 8" key="1">
    <citation type="journal article" date="2018" name="ACS Chem. Biol.">
        <title>Ketoreductase domain dysfunction expands chemodiversity: malyngamide biosynthesis in the cyanobacterium Okeania hirsuta.</title>
        <authorList>
            <person name="Moss N.A."/>
            <person name="Leao T."/>
            <person name="Rankin M."/>
            <person name="McCullough T.M."/>
            <person name="Qu P."/>
            <person name="Korobeynikov A."/>
            <person name="Smith J.L."/>
            <person name="Gerwick L."/>
            <person name="Gerwick W.H."/>
        </authorList>
    </citation>
    <scope>NUCLEOTIDE SEQUENCE [LARGE SCALE GENOMIC DNA]</scope>
    <source>
        <strain evidence="7 8">PAB10Feb10-1</strain>
    </source>
</reference>
<evidence type="ECO:0000259" key="6">
    <source>
        <dbReference type="Pfam" id="PF01957"/>
    </source>
</evidence>
<name>A0A3N6P593_9CYAN</name>
<proteinExistence type="predicted"/>
<dbReference type="Proteomes" id="UP000269154">
    <property type="component" value="Unassembled WGS sequence"/>
</dbReference>
<dbReference type="Gene3D" id="2.40.50.140">
    <property type="entry name" value="Nucleic acid-binding proteins"/>
    <property type="match status" value="1"/>
</dbReference>
<evidence type="ECO:0000256" key="3">
    <source>
        <dbReference type="ARBA" id="ARBA00022989"/>
    </source>
</evidence>
<dbReference type="EMBL" id="RCBY01000177">
    <property type="protein sequence ID" value="RQH30476.1"/>
    <property type="molecule type" value="Genomic_DNA"/>
</dbReference>
<evidence type="ECO:0000313" key="8">
    <source>
        <dbReference type="Proteomes" id="UP000269154"/>
    </source>
</evidence>
<dbReference type="AlphaFoldDB" id="A0A3N6P593"/>
<keyword evidence="3 5" id="KW-1133">Transmembrane helix</keyword>
<evidence type="ECO:0000313" key="7">
    <source>
        <dbReference type="EMBL" id="RQH30476.1"/>
    </source>
</evidence>
<evidence type="ECO:0000256" key="4">
    <source>
        <dbReference type="ARBA" id="ARBA00023136"/>
    </source>
</evidence>
<dbReference type="InterPro" id="IPR012340">
    <property type="entry name" value="NA-bd_OB-fold"/>
</dbReference>
<dbReference type="InterPro" id="IPR002810">
    <property type="entry name" value="NfeD-like_C"/>
</dbReference>
<keyword evidence="8" id="KW-1185">Reference proteome</keyword>
<dbReference type="PANTHER" id="PTHR33507:SF3">
    <property type="entry name" value="INNER MEMBRANE PROTEIN YBBJ"/>
    <property type="match status" value="1"/>
</dbReference>
<evidence type="ECO:0000256" key="5">
    <source>
        <dbReference type="SAM" id="Phobius"/>
    </source>
</evidence>
<dbReference type="PANTHER" id="PTHR33507">
    <property type="entry name" value="INNER MEMBRANE PROTEIN YBBJ"/>
    <property type="match status" value="1"/>
</dbReference>
<comment type="caution">
    <text evidence="7">The sequence shown here is derived from an EMBL/GenBank/DDBJ whole genome shotgun (WGS) entry which is preliminary data.</text>
</comment>
<feature type="transmembrane region" description="Helical" evidence="5">
    <location>
        <begin position="7"/>
        <end position="28"/>
    </location>
</feature>
<dbReference type="GO" id="GO:0005886">
    <property type="term" value="C:plasma membrane"/>
    <property type="evidence" value="ECO:0007669"/>
    <property type="project" value="TreeGrafter"/>
</dbReference>
<dbReference type="RefSeq" id="WP_124147359.1">
    <property type="nucleotide sequence ID" value="NZ_CAWOKI010000256.1"/>
</dbReference>
<protein>
    <submittedName>
        <fullName evidence="7">NfeD family protein</fullName>
    </submittedName>
</protein>
<dbReference type="OrthoDB" id="425662at2"/>
<accession>A0A3N6P593</accession>